<dbReference type="GO" id="GO:0003877">
    <property type="term" value="F:ATP:ADP adenylyltransferase activity"/>
    <property type="evidence" value="ECO:0007669"/>
    <property type="project" value="UniProtKB-EC"/>
</dbReference>
<dbReference type="GO" id="GO:0000166">
    <property type="term" value="F:nucleotide binding"/>
    <property type="evidence" value="ECO:0007669"/>
    <property type="project" value="UniProtKB-KW"/>
</dbReference>
<keyword evidence="7" id="KW-1185">Reference proteome</keyword>
<dbReference type="EC" id="2.7.7.53" evidence="6"/>
<dbReference type="eggNOG" id="COG0537">
    <property type="taxonomic scope" value="Bacteria"/>
</dbReference>
<feature type="domain" description="HIT" evidence="5">
    <location>
        <begin position="23"/>
        <end position="134"/>
    </location>
</feature>
<organism evidence="6 7">
    <name type="scientific">Ferrimicrobium acidiphilum DSM 19497</name>
    <dbReference type="NCBI Taxonomy" id="1121877"/>
    <lineage>
        <taxon>Bacteria</taxon>
        <taxon>Bacillati</taxon>
        <taxon>Actinomycetota</taxon>
        <taxon>Acidimicrobiia</taxon>
        <taxon>Acidimicrobiales</taxon>
        <taxon>Acidimicrobiaceae</taxon>
        <taxon>Ferrimicrobium</taxon>
    </lineage>
</organism>
<reference evidence="6 7" key="1">
    <citation type="submission" date="2015-01" db="EMBL/GenBank/DDBJ databases">
        <title>Draft genome of the acidophilic iron oxidizer Ferrimicrobium acidiphilum strain T23.</title>
        <authorList>
            <person name="Poehlein A."/>
            <person name="Eisen S."/>
            <person name="Schloemann M."/>
            <person name="Johnson B.D."/>
            <person name="Daniel R."/>
            <person name="Muehling M."/>
        </authorList>
    </citation>
    <scope>NUCLEOTIDE SEQUENCE [LARGE SCALE GENOMIC DNA]</scope>
    <source>
        <strain evidence="6 7">T23</strain>
    </source>
</reference>
<comment type="caution">
    <text evidence="6">The sequence shown here is derived from an EMBL/GenBank/DDBJ whole genome shotgun (WGS) entry which is preliminary data.</text>
</comment>
<dbReference type="Pfam" id="PF01230">
    <property type="entry name" value="HIT"/>
    <property type="match status" value="1"/>
</dbReference>
<dbReference type="InterPro" id="IPR052908">
    <property type="entry name" value="AP-4-A_phosphorylase"/>
</dbReference>
<evidence type="ECO:0000256" key="1">
    <source>
        <dbReference type="ARBA" id="ARBA00022741"/>
    </source>
</evidence>
<evidence type="ECO:0000256" key="2">
    <source>
        <dbReference type="PIRSR" id="PIRSR639383-1"/>
    </source>
</evidence>
<protein>
    <submittedName>
        <fullName evidence="6">AP-4-A phosphorylase</fullName>
        <ecNumber evidence="6">2.7.7.53</ecNumber>
    </submittedName>
</protein>
<dbReference type="PROSITE" id="PS51084">
    <property type="entry name" value="HIT_2"/>
    <property type="match status" value="1"/>
</dbReference>
<dbReference type="PANTHER" id="PTHR42997">
    <property type="entry name" value="HIT FAMILY HYDROLASE"/>
    <property type="match status" value="1"/>
</dbReference>
<feature type="active site" description="Tele-AMP-histidine intermediate" evidence="2">
    <location>
        <position position="121"/>
    </location>
</feature>
<dbReference type="PANTHER" id="PTHR42997:SF1">
    <property type="entry name" value="AP-4-A PHOSPHORYLASE"/>
    <property type="match status" value="1"/>
</dbReference>
<dbReference type="STRING" id="1121877.FEAC_02630"/>
<evidence type="ECO:0000256" key="4">
    <source>
        <dbReference type="PROSITE-ProRule" id="PRU00464"/>
    </source>
</evidence>
<evidence type="ECO:0000313" key="7">
    <source>
        <dbReference type="Proteomes" id="UP000032336"/>
    </source>
</evidence>
<keyword evidence="6" id="KW-0548">Nucleotidyltransferase</keyword>
<proteinExistence type="predicted"/>
<feature type="binding site" evidence="3">
    <location>
        <position position="51"/>
    </location>
    <ligand>
        <name>substrate</name>
    </ligand>
</feature>
<dbReference type="GeneID" id="78371608"/>
<dbReference type="AlphaFoldDB" id="A0A0D8FXM1"/>
<evidence type="ECO:0000313" key="6">
    <source>
        <dbReference type="EMBL" id="KJE77891.1"/>
    </source>
</evidence>
<accession>A0A0D8FXM1</accession>
<dbReference type="EMBL" id="JXUW01000002">
    <property type="protein sequence ID" value="KJE77891.1"/>
    <property type="molecule type" value="Genomic_DNA"/>
</dbReference>
<evidence type="ECO:0000259" key="5">
    <source>
        <dbReference type="PROSITE" id="PS51084"/>
    </source>
</evidence>
<gene>
    <name evidence="6" type="ORF">FEAC_02630</name>
</gene>
<feature type="short sequence motif" description="Histidine triad motif" evidence="4">
    <location>
        <begin position="119"/>
        <end position="123"/>
    </location>
</feature>
<dbReference type="InterPro" id="IPR036265">
    <property type="entry name" value="HIT-like_sf"/>
</dbReference>
<name>A0A0D8FXM1_9ACTN</name>
<dbReference type="CDD" id="cd01275">
    <property type="entry name" value="FHIT"/>
    <property type="match status" value="1"/>
</dbReference>
<feature type="binding site" evidence="3">
    <location>
        <position position="123"/>
    </location>
    <ligand>
        <name>substrate</name>
    </ligand>
</feature>
<dbReference type="Proteomes" id="UP000032336">
    <property type="component" value="Unassembled WGS sequence"/>
</dbReference>
<dbReference type="InterPro" id="IPR039383">
    <property type="entry name" value="FHIT"/>
</dbReference>
<dbReference type="InterPro" id="IPR011146">
    <property type="entry name" value="HIT-like"/>
</dbReference>
<dbReference type="Gene3D" id="3.30.428.10">
    <property type="entry name" value="HIT-like"/>
    <property type="match status" value="1"/>
</dbReference>
<evidence type="ECO:0000256" key="3">
    <source>
        <dbReference type="PIRSR" id="PIRSR639383-2"/>
    </source>
</evidence>
<keyword evidence="6" id="KW-0808">Transferase</keyword>
<dbReference type="SUPFAM" id="SSF54197">
    <property type="entry name" value="HIT-like"/>
    <property type="match status" value="1"/>
</dbReference>
<sequence length="162" mass="17393">MEHLFAGWRAQFVAGGERPAGCVFCTIGAESENDDSNYVIARGKLSFVVMNLYPYTSGHLMVVPSSHVGDLAGLDGELTNEMLGLVRRSHDALVAAYHPEGINVGMNLGRAAGAGIADHVHVHLVPRWSGDANFMSTVAETRVLPETLSDSLAKLRAHWPAN</sequence>
<keyword evidence="1" id="KW-0547">Nucleotide-binding</keyword>
<dbReference type="RefSeq" id="WP_035388315.1">
    <property type="nucleotide sequence ID" value="NZ_JQKF01000002.1"/>
</dbReference>
<dbReference type="OrthoDB" id="9784774at2"/>